<keyword evidence="2" id="KW-1185">Reference proteome</keyword>
<proteinExistence type="predicted"/>
<evidence type="ECO:0000313" key="1">
    <source>
        <dbReference type="EMBL" id="SDF85721.1"/>
    </source>
</evidence>
<gene>
    <name evidence="1" type="ORF">SAMN05192586_11614</name>
</gene>
<evidence type="ECO:0008006" key="3">
    <source>
        <dbReference type="Google" id="ProtNLM"/>
    </source>
</evidence>
<dbReference type="Gene3D" id="3.40.50.11440">
    <property type="match status" value="1"/>
</dbReference>
<name>A0A1G7PHL0_9BACT</name>
<dbReference type="Proteomes" id="UP000199355">
    <property type="component" value="Unassembled WGS sequence"/>
</dbReference>
<organism evidence="1 2">
    <name type="scientific">Desulfovibrio legallii</name>
    <dbReference type="NCBI Taxonomy" id="571438"/>
    <lineage>
        <taxon>Bacteria</taxon>
        <taxon>Pseudomonadati</taxon>
        <taxon>Thermodesulfobacteriota</taxon>
        <taxon>Desulfovibrionia</taxon>
        <taxon>Desulfovibrionales</taxon>
        <taxon>Desulfovibrionaceae</taxon>
        <taxon>Desulfovibrio</taxon>
    </lineage>
</organism>
<reference evidence="2" key="1">
    <citation type="submission" date="2016-10" db="EMBL/GenBank/DDBJ databases">
        <authorList>
            <person name="Varghese N."/>
            <person name="Submissions S."/>
        </authorList>
    </citation>
    <scope>NUCLEOTIDE SEQUENCE [LARGE SCALE GENOMIC DNA]</scope>
    <source>
        <strain evidence="2">KHC7</strain>
    </source>
</reference>
<dbReference type="RefSeq" id="WP_092154600.1">
    <property type="nucleotide sequence ID" value="NZ_FNBX01000016.1"/>
</dbReference>
<accession>A0A1G7PHL0</accession>
<dbReference type="STRING" id="571438.SAMN05192586_11614"/>
<dbReference type="AlphaFoldDB" id="A0A1G7PHL0"/>
<dbReference type="OrthoDB" id="9788398at2"/>
<protein>
    <recommendedName>
        <fullName evidence="3">DUF362 domain-containing protein</fullName>
    </recommendedName>
</protein>
<sequence length="426" mass="46084">MSTTRKPLPPMARVRQCFTRPKVDDPVAEMTAQMRLLAPRIKPGTTVGITAGSRGIQNICPMLAAAIAVVRQCGATPVLLAAMGSHGGGTAQGQKEVLDSLGITEKNLGVKVITCDTCRSIGQTPDGLVAYMLDSAFSVDAIIPINRVKTHTSFKGCVESGMCKKLVVGLGGPGGAGQFHSLGQAQLPRLLVEVGKIILEKMPVIGGVAIVENAYEETARIVALPAEAMIEQEVELLAWSKTLMPALPVDSLHGLIVEEMGKNFSGTGVDTNIIGRLRITGEAEPERPKIRYVSVLDLSEESHGNATGIGLVDFTTQKLVDKVDRRATYLNNLTTTFVTRAFLPTWFDTEQEALETMMFCLRSIPKDQVRLVRVPNTLYLTDFFATEAVLRDLTDAARFTLVHEPRPVQFDAQGALLDRIGRPHQA</sequence>
<dbReference type="EMBL" id="FNBX01000016">
    <property type="protein sequence ID" value="SDF85721.1"/>
    <property type="molecule type" value="Genomic_DNA"/>
</dbReference>
<evidence type="ECO:0000313" key="2">
    <source>
        <dbReference type="Proteomes" id="UP000199355"/>
    </source>
</evidence>